<dbReference type="InterPro" id="IPR055645">
    <property type="entry name" value="DpdA"/>
</dbReference>
<dbReference type="EMBL" id="BBJS01000043">
    <property type="protein sequence ID" value="GAN14622.1"/>
    <property type="molecule type" value="Genomic_DNA"/>
</dbReference>
<feature type="domain" description="DeoxyPurine in DNA protein A" evidence="1">
    <location>
        <begin position="52"/>
        <end position="243"/>
    </location>
</feature>
<dbReference type="Gene3D" id="3.20.20.105">
    <property type="entry name" value="Queuine tRNA-ribosyltransferase-like"/>
    <property type="match status" value="1"/>
</dbReference>
<protein>
    <submittedName>
        <fullName evidence="2">DNA, contig: SP643</fullName>
    </submittedName>
</protein>
<evidence type="ECO:0000313" key="3">
    <source>
        <dbReference type="Proteomes" id="UP000032025"/>
    </source>
</evidence>
<name>A0A0C9NED1_SPHPI</name>
<accession>A0A0C9NED1</accession>
<proteinExistence type="predicted"/>
<evidence type="ECO:0000313" key="2">
    <source>
        <dbReference type="EMBL" id="GAN14622.1"/>
    </source>
</evidence>
<dbReference type="Proteomes" id="UP000032025">
    <property type="component" value="Unassembled WGS sequence"/>
</dbReference>
<keyword evidence="3" id="KW-1185">Reference proteome</keyword>
<dbReference type="AlphaFoldDB" id="A0A0C9NED1"/>
<reference evidence="2 3" key="1">
    <citation type="submission" date="2014-08" db="EMBL/GenBank/DDBJ databases">
        <title>Whole genome shotgun sequence of Sphingomonas paucimobilis NBRC 13935.</title>
        <authorList>
            <person name="Hosoyama A."/>
            <person name="Hashimoto M."/>
            <person name="Hosoyama Y."/>
            <person name="Noguchi M."/>
            <person name="Uohara A."/>
            <person name="Ohji S."/>
            <person name="Katano-Makiyama Y."/>
            <person name="Ichikawa N."/>
            <person name="Kimura A."/>
            <person name="Yamazoe A."/>
            <person name="Fujita N."/>
        </authorList>
    </citation>
    <scope>NUCLEOTIDE SEQUENCE [LARGE SCALE GENOMIC DNA]</scope>
    <source>
        <strain evidence="2 3">NBRC 13935</strain>
    </source>
</reference>
<dbReference type="GeneID" id="78525601"/>
<dbReference type="Pfam" id="PF23859">
    <property type="entry name" value="DpdA"/>
    <property type="match status" value="1"/>
</dbReference>
<comment type="caution">
    <text evidence="2">The sequence shown here is derived from an EMBL/GenBank/DDBJ whole genome shotgun (WGS) entry which is preliminary data.</text>
</comment>
<evidence type="ECO:0000259" key="1">
    <source>
        <dbReference type="Pfam" id="PF23859"/>
    </source>
</evidence>
<gene>
    <name evidence="2" type="ORF">SP6_43_01210</name>
</gene>
<dbReference type="RefSeq" id="WP_042469281.1">
    <property type="nucleotide sequence ID" value="NZ_BBJS01000043.1"/>
</dbReference>
<dbReference type="GO" id="GO:0006400">
    <property type="term" value="P:tRNA modification"/>
    <property type="evidence" value="ECO:0007669"/>
    <property type="project" value="InterPro"/>
</dbReference>
<dbReference type="SUPFAM" id="SSF51713">
    <property type="entry name" value="tRNA-guanine transglycosylase"/>
    <property type="match status" value="1"/>
</dbReference>
<dbReference type="InterPro" id="IPR036511">
    <property type="entry name" value="TGT-like_sf"/>
</dbReference>
<organism evidence="2 3">
    <name type="scientific">Sphingomonas paucimobilis NBRC 13935</name>
    <dbReference type="NCBI Taxonomy" id="1219050"/>
    <lineage>
        <taxon>Bacteria</taxon>
        <taxon>Pseudomonadati</taxon>
        <taxon>Pseudomonadota</taxon>
        <taxon>Alphaproteobacteria</taxon>
        <taxon>Sphingomonadales</taxon>
        <taxon>Sphingomonadaceae</taxon>
        <taxon>Sphingomonas</taxon>
    </lineage>
</organism>
<sequence>MDIEIIVGLPHLGAGPILRRACTLRQPTLISANCLSRWSDRRGWREWTGWRLDQLRNARGLASLCLDSGGFVAAARYGGFPWSLADYVSLAAAYPFRWWASADYCVEAEIAADREEVIDRLARTIRANRDCRRLAEDQGNADTLIPVIQGRRPTDYERCVDALWGSLRPGALIGVGSMCRRDIHGPEGLIAVVDHLDQILPIGVRLHAFGVKGTALPFLLPFRHRIASIDSQAYGISARRAAHTARTPKTDEFVADHLERWVAGQQRRLSLPPQRLPQQLHAERENPPSDPWEAAIARARSEIRDLIESGDLDHDEITAAWVEQWAADIHRRQAAEQ</sequence>